<dbReference type="RefSeq" id="WP_069462322.1">
    <property type="nucleotide sequence ID" value="NZ_FODD01000072.1"/>
</dbReference>
<feature type="domain" description="Schlafen AlbA-2" evidence="1">
    <location>
        <begin position="33"/>
        <end position="172"/>
    </location>
</feature>
<keyword evidence="2" id="KW-0238">DNA-binding</keyword>
<dbReference type="STRING" id="310780.SAMN05216267_10729"/>
<dbReference type="InterPro" id="IPR038461">
    <property type="entry name" value="Schlafen_AlbA_2_dom_sf"/>
</dbReference>
<proteinExistence type="predicted"/>
<evidence type="ECO:0000259" key="1">
    <source>
        <dbReference type="Pfam" id="PF04326"/>
    </source>
</evidence>
<evidence type="ECO:0000313" key="2">
    <source>
        <dbReference type="EMBL" id="SEP02110.1"/>
    </source>
</evidence>
<name>A0A1H8UFV9_9ACTN</name>
<keyword evidence="3" id="KW-1185">Reference proteome</keyword>
<dbReference type="Pfam" id="PF04326">
    <property type="entry name" value="SLFN_AlbA_2"/>
    <property type="match status" value="1"/>
</dbReference>
<sequence>MTSTPSQPYQPATDYQDRTSRQAFEQLVSVRGEGDEWDFKATLGYITKNHARVNLAKDALAFCNLPGGGTIIVGVTDDFDHIGLTDAERIDTTAIRRAIEKFIDGDFIVAAAEHKLADPATGEEKRYGVIHFRRRFAQPVLAALDGQIANDKPVVFRSGDILIRRGAASIRANSGDVRRLFANSIVHEERVRAVNELWSCLVEQRRLMGGVEYLFDILVDNEYPEAITRPGLREALGHLTEVRHADDVDRLQLRVSLVRPHIPEELYQQYRACAAFVGRLHMKAIWQRDAGVFLPWTELQNGSPDLQLQHLALALIPQDELNGYWTGQPTGDGTHRPVRPVIDAAERGVLKSINLVLRGLG</sequence>
<gene>
    <name evidence="2" type="ORF">SAMN05216267_10729</name>
</gene>
<evidence type="ECO:0000313" key="3">
    <source>
        <dbReference type="Proteomes" id="UP000181951"/>
    </source>
</evidence>
<protein>
    <submittedName>
        <fullName evidence="2">Putative DNA-binding domain-containing protein</fullName>
    </submittedName>
</protein>
<dbReference type="EMBL" id="FODD01000072">
    <property type="protein sequence ID" value="SEP02110.1"/>
    <property type="molecule type" value="Genomic_DNA"/>
</dbReference>
<reference evidence="2 3" key="1">
    <citation type="submission" date="2016-10" db="EMBL/GenBank/DDBJ databases">
        <authorList>
            <person name="de Groot N.N."/>
        </authorList>
    </citation>
    <scope>NUCLEOTIDE SEQUENCE [LARGE SCALE GENOMIC DNA]</scope>
    <source>
        <strain evidence="2 3">CGMCC 4.2026</strain>
    </source>
</reference>
<accession>A0A1H8UFV9</accession>
<dbReference type="Gene3D" id="3.30.950.30">
    <property type="entry name" value="Schlafen, AAA domain"/>
    <property type="match status" value="1"/>
</dbReference>
<dbReference type="GO" id="GO:0003677">
    <property type="term" value="F:DNA binding"/>
    <property type="evidence" value="ECO:0007669"/>
    <property type="project" value="UniProtKB-KW"/>
</dbReference>
<dbReference type="Proteomes" id="UP000181951">
    <property type="component" value="Unassembled WGS sequence"/>
</dbReference>
<organism evidence="2 3">
    <name type="scientific">Actinacidiphila rubida</name>
    <dbReference type="NCBI Taxonomy" id="310780"/>
    <lineage>
        <taxon>Bacteria</taxon>
        <taxon>Bacillati</taxon>
        <taxon>Actinomycetota</taxon>
        <taxon>Actinomycetes</taxon>
        <taxon>Kitasatosporales</taxon>
        <taxon>Streptomycetaceae</taxon>
        <taxon>Actinacidiphila</taxon>
    </lineage>
</organism>
<dbReference type="AlphaFoldDB" id="A0A1H8UFV9"/>
<dbReference type="OrthoDB" id="9810282at2"/>
<dbReference type="InterPro" id="IPR007421">
    <property type="entry name" value="Schlafen_AlbA_2_dom"/>
</dbReference>